<dbReference type="PANTHER" id="PTHR21477">
    <property type="entry name" value="ZGC:172139"/>
    <property type="match status" value="1"/>
</dbReference>
<dbReference type="EMBL" id="RDQH01000341">
    <property type="protein sequence ID" value="RXH72901.1"/>
    <property type="molecule type" value="Genomic_DNA"/>
</dbReference>
<dbReference type="InterPro" id="IPR045314">
    <property type="entry name" value="bZIP_plant_GBF1"/>
</dbReference>
<dbReference type="GO" id="GO:0005634">
    <property type="term" value="C:nucleus"/>
    <property type="evidence" value="ECO:0007669"/>
    <property type="project" value="UniProtKB-SubCell"/>
</dbReference>
<dbReference type="CDD" id="cd14702">
    <property type="entry name" value="bZIP_plant_GBF1"/>
    <property type="match status" value="1"/>
</dbReference>
<organism evidence="9 10">
    <name type="scientific">Malus domestica</name>
    <name type="common">Apple</name>
    <name type="synonym">Pyrus malus</name>
    <dbReference type="NCBI Taxonomy" id="3750"/>
    <lineage>
        <taxon>Eukaryota</taxon>
        <taxon>Viridiplantae</taxon>
        <taxon>Streptophyta</taxon>
        <taxon>Embryophyta</taxon>
        <taxon>Tracheophyta</taxon>
        <taxon>Spermatophyta</taxon>
        <taxon>Magnoliopsida</taxon>
        <taxon>eudicotyledons</taxon>
        <taxon>Gunneridae</taxon>
        <taxon>Pentapetalae</taxon>
        <taxon>rosids</taxon>
        <taxon>fabids</taxon>
        <taxon>Rosales</taxon>
        <taxon>Rosaceae</taxon>
        <taxon>Amygdaloideae</taxon>
        <taxon>Maleae</taxon>
        <taxon>Malus</taxon>
    </lineage>
</organism>
<dbReference type="GO" id="GO:0003677">
    <property type="term" value="F:DNA binding"/>
    <property type="evidence" value="ECO:0007669"/>
    <property type="project" value="UniProtKB-KW"/>
</dbReference>
<dbReference type="AlphaFoldDB" id="A0A498HUR1"/>
<gene>
    <name evidence="9" type="ORF">DVH24_012585</name>
</gene>
<dbReference type="PANTHER" id="PTHR21477:SF13">
    <property type="entry name" value="KIAA0930"/>
    <property type="match status" value="1"/>
</dbReference>
<dbReference type="GO" id="GO:0003700">
    <property type="term" value="F:DNA-binding transcription factor activity"/>
    <property type="evidence" value="ECO:0007669"/>
    <property type="project" value="InterPro"/>
</dbReference>
<evidence type="ECO:0000256" key="7">
    <source>
        <dbReference type="SAM" id="MobiDB-lite"/>
    </source>
</evidence>
<keyword evidence="3" id="KW-0238">DNA-binding</keyword>
<evidence type="ECO:0000256" key="3">
    <source>
        <dbReference type="ARBA" id="ARBA00023125"/>
    </source>
</evidence>
<evidence type="ECO:0000256" key="6">
    <source>
        <dbReference type="SAM" id="Coils"/>
    </source>
</evidence>
<keyword evidence="2" id="KW-0805">Transcription regulation</keyword>
<keyword evidence="5" id="KW-0539">Nucleus</keyword>
<dbReference type="InterPro" id="IPR046347">
    <property type="entry name" value="bZIP_sf"/>
</dbReference>
<evidence type="ECO:0000256" key="5">
    <source>
        <dbReference type="ARBA" id="ARBA00023242"/>
    </source>
</evidence>
<keyword evidence="6" id="KW-0175">Coiled coil</keyword>
<comment type="subcellular location">
    <subcellularLocation>
        <location evidence="1">Nucleus</location>
    </subcellularLocation>
</comment>
<comment type="caution">
    <text evidence="9">The sequence shown here is derived from an EMBL/GenBank/DDBJ whole genome shotgun (WGS) entry which is preliminary data.</text>
</comment>
<sequence>MLGHGEATPSRFELLSMVKKHSNLLGKTVIVADEDDTSDVELDHRFWHDMLDLYFVRGKDSRGRQDDDLVFFVRKLSYYGYGFNDGKEGVSPYFVRRWAHKLDDLIGESNVDVDWRRSFYLNLIAHTSFTVTVAICSHQDLRNHQAEQGIPLSPIYKEVETTPAYPDICFAIDDFDSTFDAVVLTETDHCYCVILNAHDGAAFPRVREADECSSSDSSSLRIETNSAKTKNTKLTLFSGFVSYQMVRDAYDAGKSRFGNLLGHSPGKTDKLYMKGPGGRGEVEVAVSGVADQSQQDLGPFSPVISKTGFGIGSIVRKAASVASVAAKNAYAAASSTHSFDDEMVPLKCCLMSISLPWEQIAHDLLFKGTPPVTLVDPICLFSFDYKNSAPPLRSFPFLLLPSLPFTQMMMSSSAMFINHEPAHMGHFECPVQETELTTAEIQELLSLLQAGNSASPSSEGSNREVYTVDERKRRRTMSNRESARRSRWRKKRHLEDMTNEVERLKIENLEMKNRLGVVAQKCHVTWRENDRLTSESLALCARLSDLYRILIAMQMQYSQ</sequence>
<feature type="region of interest" description="Disordered" evidence="7">
    <location>
        <begin position="451"/>
        <end position="486"/>
    </location>
</feature>
<dbReference type="SUPFAM" id="SSF57959">
    <property type="entry name" value="Leucine zipper domain"/>
    <property type="match status" value="1"/>
</dbReference>
<evidence type="ECO:0000313" key="9">
    <source>
        <dbReference type="EMBL" id="RXH72901.1"/>
    </source>
</evidence>
<feature type="domain" description="BZIP" evidence="8">
    <location>
        <begin position="469"/>
        <end position="521"/>
    </location>
</feature>
<dbReference type="InterPro" id="IPR004827">
    <property type="entry name" value="bZIP"/>
</dbReference>
<dbReference type="PROSITE" id="PS50217">
    <property type="entry name" value="BZIP"/>
    <property type="match status" value="1"/>
</dbReference>
<dbReference type="GO" id="GO:0046983">
    <property type="term" value="F:protein dimerization activity"/>
    <property type="evidence" value="ECO:0007669"/>
    <property type="project" value="UniProtKB-ARBA"/>
</dbReference>
<keyword evidence="10" id="KW-1185">Reference proteome</keyword>
<dbReference type="PROSITE" id="PS00036">
    <property type="entry name" value="BZIP_BASIC"/>
    <property type="match status" value="1"/>
</dbReference>
<feature type="compositionally biased region" description="Polar residues" evidence="7">
    <location>
        <begin position="451"/>
        <end position="460"/>
    </location>
</feature>
<dbReference type="Proteomes" id="UP000290289">
    <property type="component" value="Chromosome 15"/>
</dbReference>
<protein>
    <recommendedName>
        <fullName evidence="8">BZIP domain-containing protein</fullName>
    </recommendedName>
</protein>
<dbReference type="InterPro" id="IPR019141">
    <property type="entry name" value="DUF2045"/>
</dbReference>
<reference evidence="9 10" key="1">
    <citation type="submission" date="2018-10" db="EMBL/GenBank/DDBJ databases">
        <title>A high-quality apple genome assembly.</title>
        <authorList>
            <person name="Hu J."/>
        </authorList>
    </citation>
    <scope>NUCLEOTIDE SEQUENCE [LARGE SCALE GENOMIC DNA]</scope>
    <source>
        <strain evidence="10">cv. HFTH1</strain>
        <tissue evidence="9">Young leaf</tissue>
    </source>
</reference>
<dbReference type="SMART" id="SM00338">
    <property type="entry name" value="BRLZ"/>
    <property type="match status" value="1"/>
</dbReference>
<evidence type="ECO:0000259" key="8">
    <source>
        <dbReference type="PROSITE" id="PS50217"/>
    </source>
</evidence>
<proteinExistence type="predicted"/>
<dbReference type="Gene3D" id="1.20.5.170">
    <property type="match status" value="1"/>
</dbReference>
<dbReference type="Pfam" id="PF09741">
    <property type="entry name" value="DUF2045"/>
    <property type="match status" value="1"/>
</dbReference>
<evidence type="ECO:0000256" key="1">
    <source>
        <dbReference type="ARBA" id="ARBA00004123"/>
    </source>
</evidence>
<accession>A0A498HUR1</accession>
<dbReference type="FunFam" id="1.20.5.170:FF:000020">
    <property type="entry name" value="BZIP transcription factor"/>
    <property type="match status" value="1"/>
</dbReference>
<feature type="coiled-coil region" evidence="6">
    <location>
        <begin position="487"/>
        <end position="514"/>
    </location>
</feature>
<evidence type="ECO:0000313" key="10">
    <source>
        <dbReference type="Proteomes" id="UP000290289"/>
    </source>
</evidence>
<keyword evidence="4" id="KW-0804">Transcription</keyword>
<evidence type="ECO:0000256" key="2">
    <source>
        <dbReference type="ARBA" id="ARBA00023015"/>
    </source>
</evidence>
<name>A0A498HUR1_MALDO</name>
<dbReference type="Pfam" id="PF00170">
    <property type="entry name" value="bZIP_1"/>
    <property type="match status" value="1"/>
</dbReference>
<evidence type="ECO:0000256" key="4">
    <source>
        <dbReference type="ARBA" id="ARBA00023163"/>
    </source>
</evidence>